<dbReference type="InterPro" id="IPR006437">
    <property type="entry name" value="Phage_terminase_lsu"/>
</dbReference>
<evidence type="ECO:0000259" key="1">
    <source>
        <dbReference type="Pfam" id="PF04466"/>
    </source>
</evidence>
<dbReference type="RefSeq" id="WP_228878011.1">
    <property type="nucleotide sequence ID" value="NZ_CABIIK010000001.1"/>
</dbReference>
<name>A0ABY6HES7_9FIRM</name>
<dbReference type="PANTHER" id="PTHR39184:SF1">
    <property type="entry name" value="PBSX PHAGE TERMINASE LARGE SUBUNIT"/>
    <property type="match status" value="1"/>
</dbReference>
<feature type="domain" description="Phage terminase large subunit N-terminal" evidence="1">
    <location>
        <begin position="26"/>
        <end position="228"/>
    </location>
</feature>
<dbReference type="Pfam" id="PF17288">
    <property type="entry name" value="Terminase_3C"/>
    <property type="match status" value="1"/>
</dbReference>
<dbReference type="InterPro" id="IPR044269">
    <property type="entry name" value="Terminase_large_su_SPP1-like"/>
</dbReference>
<sequence>MSSKTDVYLPEKIGKGYKTFWNFKGRYRVVKGGRGSKKSTTAAQWIIYNMMKYPLANTLVVRRVFNTHKDSTWTQLKWASHNLNVSHLWYFSKSPLEATFKPTGQKILFRGLDDPMSITSITVEKGYLCWCWFEEAFQVMDEDAFNKVDLSIRGELPEGYFKQITLTLNPWSEKHWIKKRFFDHPGPDILAMTTDYQCNEFLGDDDRQIFETMKQRNPRRFSIEGLGEWGIAEGLVYQNFEEMAFDKDEISKRSGVTALFGLDFGYTNDPTAFIALLVDKETKSIFIYDEIYKKALTNKDIFNEISYRGYAKEKIIADGAEPKSIEELRRLGLRRIRAARKGPDSVMFGIQKLQDYQIFVHPRCENTLVEFNNYVWDTRDGQIINKPIDDYNHLLDALRYAAENIDRQPGMSILK</sequence>
<evidence type="ECO:0000313" key="3">
    <source>
        <dbReference type="EMBL" id="UYO62980.1"/>
    </source>
</evidence>
<feature type="domain" description="Phage terminase large subunit C-terminal" evidence="2">
    <location>
        <begin position="263"/>
        <end position="403"/>
    </location>
</feature>
<dbReference type="InterPro" id="IPR027417">
    <property type="entry name" value="P-loop_NTPase"/>
</dbReference>
<protein>
    <submittedName>
        <fullName evidence="3">PBSX family phage terminase large subunit</fullName>
    </submittedName>
</protein>
<keyword evidence="4" id="KW-1185">Reference proteome</keyword>
<proteinExistence type="inferred from homology"/>
<evidence type="ECO:0000259" key="2">
    <source>
        <dbReference type="Pfam" id="PF17288"/>
    </source>
</evidence>
<dbReference type="InterPro" id="IPR052380">
    <property type="entry name" value="Viral_DNA_packaging_terminase"/>
</dbReference>
<dbReference type="HAMAP" id="MF_04145">
    <property type="entry name" value="TERL_SPP1"/>
    <property type="match status" value="1"/>
</dbReference>
<dbReference type="EMBL" id="CP087994">
    <property type="protein sequence ID" value="UYO62980.1"/>
    <property type="molecule type" value="Genomic_DNA"/>
</dbReference>
<dbReference type="PANTHER" id="PTHR39184">
    <property type="match status" value="1"/>
</dbReference>
<dbReference type="Gene3D" id="3.40.50.300">
    <property type="entry name" value="P-loop containing nucleotide triphosphate hydrolases"/>
    <property type="match status" value="1"/>
</dbReference>
<dbReference type="Gene3D" id="3.30.420.280">
    <property type="match status" value="1"/>
</dbReference>
<organism evidence="3 4">
    <name type="scientific">Acetobacterium wieringae</name>
    <dbReference type="NCBI Taxonomy" id="52694"/>
    <lineage>
        <taxon>Bacteria</taxon>
        <taxon>Bacillati</taxon>
        <taxon>Bacillota</taxon>
        <taxon>Clostridia</taxon>
        <taxon>Eubacteriales</taxon>
        <taxon>Eubacteriaceae</taxon>
        <taxon>Acetobacterium</taxon>
    </lineage>
</organism>
<dbReference type="Proteomes" id="UP001163550">
    <property type="component" value="Chromosome"/>
</dbReference>
<reference evidence="3" key="1">
    <citation type="submission" date="2021-11" db="EMBL/GenBank/DDBJ databases">
        <title>Isoprene-degrading acetogen.</title>
        <authorList>
            <person name="Yang Y."/>
            <person name="Jin H."/>
            <person name="Yan J."/>
        </authorList>
    </citation>
    <scope>NUCLEOTIDE SEQUENCE</scope>
    <source>
        <strain evidence="3">Berkeley</strain>
    </source>
</reference>
<dbReference type="Pfam" id="PF04466">
    <property type="entry name" value="Terminase_3"/>
    <property type="match status" value="1"/>
</dbReference>
<evidence type="ECO:0000313" key="4">
    <source>
        <dbReference type="Proteomes" id="UP001163550"/>
    </source>
</evidence>
<dbReference type="InterPro" id="IPR035412">
    <property type="entry name" value="Terminase_L_N"/>
</dbReference>
<dbReference type="NCBIfam" id="TIGR01547">
    <property type="entry name" value="phage_term_2"/>
    <property type="match status" value="1"/>
</dbReference>
<gene>
    <name evidence="3" type="ORF">LNN31_00590</name>
</gene>
<dbReference type="InterPro" id="IPR035413">
    <property type="entry name" value="Terminase_L_C"/>
</dbReference>
<accession>A0ABY6HES7</accession>